<gene>
    <name evidence="1" type="ORF">HMPREF0444_1518</name>
</gene>
<comment type="caution">
    <text evidence="1">The sequence shown here is derived from an EMBL/GenBank/DDBJ whole genome shotgun (WGS) entry which is preliminary data.</text>
</comment>
<protein>
    <submittedName>
        <fullName evidence="1">Uncharacterized protein</fullName>
    </submittedName>
</protein>
<dbReference type="AlphaFoldDB" id="C8NHX3"/>
<keyword evidence="2" id="KW-1185">Reference proteome</keyword>
<organism evidence="1 2">
    <name type="scientific">Granulicatella adiacens ATCC 49175</name>
    <dbReference type="NCBI Taxonomy" id="638301"/>
    <lineage>
        <taxon>Bacteria</taxon>
        <taxon>Bacillati</taxon>
        <taxon>Bacillota</taxon>
        <taxon>Bacilli</taxon>
        <taxon>Lactobacillales</taxon>
        <taxon>Carnobacteriaceae</taxon>
        <taxon>Granulicatella</taxon>
    </lineage>
</organism>
<evidence type="ECO:0000313" key="1">
    <source>
        <dbReference type="EMBL" id="EEW36786.1"/>
    </source>
</evidence>
<accession>C8NHX3</accession>
<dbReference type="STRING" id="638301.HMPREF0444_1518"/>
<dbReference type="GeneID" id="78412258"/>
<evidence type="ECO:0000313" key="2">
    <source>
        <dbReference type="Proteomes" id="UP000005926"/>
    </source>
</evidence>
<proteinExistence type="predicted"/>
<dbReference type="HOGENOM" id="CLU_2806423_0_0_9"/>
<dbReference type="RefSeq" id="WP_005608115.1">
    <property type="nucleotide sequence ID" value="NZ_CP102283.1"/>
</dbReference>
<reference evidence="1 2" key="1">
    <citation type="submission" date="2009-08" db="EMBL/GenBank/DDBJ databases">
        <authorList>
            <person name="Muzny D."/>
            <person name="Qin X."/>
            <person name="Deng J."/>
            <person name="Jiang H."/>
            <person name="Liu Y."/>
            <person name="Qu J."/>
            <person name="Song X.-Z."/>
            <person name="Zhang L."/>
            <person name="Thornton R."/>
            <person name="Coyle M."/>
            <person name="Francisco L."/>
            <person name="Jackson L."/>
            <person name="Javaid M."/>
            <person name="Korchina V."/>
            <person name="Kovar C."/>
            <person name="Mata R."/>
            <person name="Mathew T."/>
            <person name="Ngo R."/>
            <person name="Nguyen L."/>
            <person name="Nguyen N."/>
            <person name="Okwuonu G."/>
            <person name="Ongeri F."/>
            <person name="Pham C."/>
            <person name="Simmons D."/>
            <person name="Wilczek-Boney K."/>
            <person name="Hale W."/>
            <person name="Jakkamsetti A."/>
            <person name="Pham P."/>
            <person name="Ruth R."/>
            <person name="San Lucas F."/>
            <person name="Warren J."/>
            <person name="Zhang J."/>
            <person name="Zhao Z."/>
            <person name="Zhou C."/>
            <person name="Zhu D."/>
            <person name="Lee S."/>
            <person name="Bess C."/>
            <person name="Blankenburg K."/>
            <person name="Forbes L."/>
            <person name="Fu Q."/>
            <person name="Gubbala S."/>
            <person name="Hirani K."/>
            <person name="Jayaseelan J.C."/>
            <person name="Lara F."/>
            <person name="Munidasa M."/>
            <person name="Palculict T."/>
            <person name="Patil S."/>
            <person name="Pu L.-L."/>
            <person name="Saada N."/>
            <person name="Tang L."/>
            <person name="Weissenberger G."/>
            <person name="Zhu Y."/>
            <person name="Hemphill L."/>
            <person name="Shang Y."/>
            <person name="Youmans B."/>
            <person name="Ayvaz T."/>
            <person name="Ross M."/>
            <person name="Santibanez J."/>
            <person name="Aqrawi P."/>
            <person name="Gross S."/>
            <person name="Joshi V."/>
            <person name="Fowler G."/>
            <person name="Nazareth L."/>
            <person name="Reid J."/>
            <person name="Worley K."/>
            <person name="Petrosino J."/>
            <person name="Highlander S."/>
            <person name="Gibbs R."/>
        </authorList>
    </citation>
    <scope>NUCLEOTIDE SEQUENCE [LARGE SCALE GENOMIC DNA]</scope>
    <source>
        <strain evidence="1 2">ATCC 49175</strain>
    </source>
</reference>
<dbReference type="Proteomes" id="UP000005926">
    <property type="component" value="Unassembled WGS sequence"/>
</dbReference>
<dbReference type="EMBL" id="ACKZ01000021">
    <property type="protein sequence ID" value="EEW36786.1"/>
    <property type="molecule type" value="Genomic_DNA"/>
</dbReference>
<name>C8NHX3_9LACT</name>
<sequence>MITCYDVSNKRTVLINPRCVISVEFREDATGKYAEIHLMGQPFMIKVKENAREIEEIKEFFRNLKEE</sequence>